<dbReference type="GO" id="GO:0006450">
    <property type="term" value="P:regulation of translational fidelity"/>
    <property type="evidence" value="ECO:0007669"/>
    <property type="project" value="InterPro"/>
</dbReference>
<dbReference type="Pfam" id="PF23082">
    <property type="entry name" value="Myb_DNA-binding_2"/>
    <property type="match status" value="1"/>
</dbReference>
<dbReference type="GO" id="GO:0030544">
    <property type="term" value="F:Hsp70 protein binding"/>
    <property type="evidence" value="ECO:0007669"/>
    <property type="project" value="InterPro"/>
</dbReference>
<feature type="domain" description="Myb-like" evidence="2">
    <location>
        <begin position="50"/>
        <end position="105"/>
    </location>
</feature>
<dbReference type="PANTHER" id="PTHR43999">
    <property type="entry name" value="DNAJ HOMOLOG SUBFAMILY C MEMBER 2"/>
    <property type="match status" value="1"/>
</dbReference>
<dbReference type="FunFam" id="1.10.10.60:FF:000416">
    <property type="entry name" value="Myb family transcription factor"/>
    <property type="match status" value="1"/>
</dbReference>
<dbReference type="SMART" id="SM00717">
    <property type="entry name" value="SANT"/>
    <property type="match status" value="2"/>
</dbReference>
<feature type="region of interest" description="Disordered" evidence="1">
    <location>
        <begin position="117"/>
        <end position="178"/>
    </location>
</feature>
<gene>
    <name evidence="3" type="ORF">KSP39_PZI017726</name>
</gene>
<dbReference type="InterPro" id="IPR009057">
    <property type="entry name" value="Homeodomain-like_sf"/>
</dbReference>
<dbReference type="GO" id="GO:0043022">
    <property type="term" value="F:ribosome binding"/>
    <property type="evidence" value="ECO:0007669"/>
    <property type="project" value="InterPro"/>
</dbReference>
<dbReference type="AlphaFoldDB" id="A0AAP0B4S7"/>
<accession>A0AAP0B4S7</accession>
<sequence>MERKEGADRAQLLNNALDKGNSDTVKPEKNGMQPKSSQVSAAVNSGSLLSSEKKEKLWAKEEIEMLRKGMQKYPKGTSRRWEVISEYIGTGRSVEEILKATKTVLLQKPDSANAFGSFLEKRKPAPSISSPLTSRLESEGISVNGVEEKPSAASPSSGNGGNGGGKQDHVSNGVSSVTEDTWSVIQERALIQALKTFPKEASQRWERVSTSVPGKTVNQCKKKFTLMRESFRSNKGGD</sequence>
<feature type="region of interest" description="Disordered" evidence="1">
    <location>
        <begin position="1"/>
        <end position="48"/>
    </location>
</feature>
<dbReference type="GO" id="GO:0005829">
    <property type="term" value="C:cytosol"/>
    <property type="evidence" value="ECO:0007669"/>
    <property type="project" value="TreeGrafter"/>
</dbReference>
<reference evidence="3 4" key="1">
    <citation type="journal article" date="2022" name="Nat. Plants">
        <title>Genomes of leafy and leafless Platanthera orchids illuminate the evolution of mycoheterotrophy.</title>
        <authorList>
            <person name="Li M.H."/>
            <person name="Liu K.W."/>
            <person name="Li Z."/>
            <person name="Lu H.C."/>
            <person name="Ye Q.L."/>
            <person name="Zhang D."/>
            <person name="Wang J.Y."/>
            <person name="Li Y.F."/>
            <person name="Zhong Z.M."/>
            <person name="Liu X."/>
            <person name="Yu X."/>
            <person name="Liu D.K."/>
            <person name="Tu X.D."/>
            <person name="Liu B."/>
            <person name="Hao Y."/>
            <person name="Liao X.Y."/>
            <person name="Jiang Y.T."/>
            <person name="Sun W.H."/>
            <person name="Chen J."/>
            <person name="Chen Y.Q."/>
            <person name="Ai Y."/>
            <person name="Zhai J.W."/>
            <person name="Wu S.S."/>
            <person name="Zhou Z."/>
            <person name="Hsiao Y.Y."/>
            <person name="Wu W.L."/>
            <person name="Chen Y.Y."/>
            <person name="Lin Y.F."/>
            <person name="Hsu J.L."/>
            <person name="Li C.Y."/>
            <person name="Wang Z.W."/>
            <person name="Zhao X."/>
            <person name="Zhong W.Y."/>
            <person name="Ma X.K."/>
            <person name="Ma L."/>
            <person name="Huang J."/>
            <person name="Chen G.Z."/>
            <person name="Huang M.Z."/>
            <person name="Huang L."/>
            <person name="Peng D.H."/>
            <person name="Luo Y.B."/>
            <person name="Zou S.Q."/>
            <person name="Chen S.P."/>
            <person name="Lan S."/>
            <person name="Tsai W.C."/>
            <person name="Van de Peer Y."/>
            <person name="Liu Z.J."/>
        </authorList>
    </citation>
    <scope>NUCLEOTIDE SEQUENCE [LARGE SCALE GENOMIC DNA]</scope>
    <source>
        <strain evidence="3">Lor287</strain>
    </source>
</reference>
<feature type="domain" description="Myb-like" evidence="2">
    <location>
        <begin position="174"/>
        <end position="228"/>
    </location>
</feature>
<keyword evidence="4" id="KW-1185">Reference proteome</keyword>
<organism evidence="3 4">
    <name type="scientific">Platanthera zijinensis</name>
    <dbReference type="NCBI Taxonomy" id="2320716"/>
    <lineage>
        <taxon>Eukaryota</taxon>
        <taxon>Viridiplantae</taxon>
        <taxon>Streptophyta</taxon>
        <taxon>Embryophyta</taxon>
        <taxon>Tracheophyta</taxon>
        <taxon>Spermatophyta</taxon>
        <taxon>Magnoliopsida</taxon>
        <taxon>Liliopsida</taxon>
        <taxon>Asparagales</taxon>
        <taxon>Orchidaceae</taxon>
        <taxon>Orchidoideae</taxon>
        <taxon>Orchideae</taxon>
        <taxon>Orchidinae</taxon>
        <taxon>Platanthera</taxon>
    </lineage>
</organism>
<proteinExistence type="predicted"/>
<dbReference type="InterPro" id="IPR001005">
    <property type="entry name" value="SANT/Myb"/>
</dbReference>
<dbReference type="PROSITE" id="PS50090">
    <property type="entry name" value="MYB_LIKE"/>
    <property type="match status" value="2"/>
</dbReference>
<evidence type="ECO:0000259" key="2">
    <source>
        <dbReference type="PROSITE" id="PS50090"/>
    </source>
</evidence>
<evidence type="ECO:0000313" key="3">
    <source>
        <dbReference type="EMBL" id="KAK8928457.1"/>
    </source>
</evidence>
<dbReference type="Gene3D" id="1.10.10.60">
    <property type="entry name" value="Homeodomain-like"/>
    <property type="match status" value="2"/>
</dbReference>
<dbReference type="Pfam" id="PF00249">
    <property type="entry name" value="Myb_DNA-binding"/>
    <property type="match status" value="1"/>
</dbReference>
<feature type="compositionally biased region" description="Polar residues" evidence="1">
    <location>
        <begin position="33"/>
        <end position="44"/>
    </location>
</feature>
<dbReference type="PANTHER" id="PTHR43999:SF1">
    <property type="entry name" value="DNAJ HOMOLOG SUBFAMILY C MEMBER 2"/>
    <property type="match status" value="1"/>
</dbReference>
<dbReference type="GO" id="GO:0051083">
    <property type="term" value="P:'de novo' cotranslational protein folding"/>
    <property type="evidence" value="ECO:0007669"/>
    <property type="project" value="InterPro"/>
</dbReference>
<dbReference type="CDD" id="cd00167">
    <property type="entry name" value="SANT"/>
    <property type="match status" value="2"/>
</dbReference>
<evidence type="ECO:0000256" key="1">
    <source>
        <dbReference type="SAM" id="MobiDB-lite"/>
    </source>
</evidence>
<dbReference type="EMBL" id="JBBWWQ010000015">
    <property type="protein sequence ID" value="KAK8928457.1"/>
    <property type="molecule type" value="Genomic_DNA"/>
</dbReference>
<dbReference type="InterPro" id="IPR044634">
    <property type="entry name" value="Zuotin/DnaJC2"/>
</dbReference>
<protein>
    <recommendedName>
        <fullName evidence="2">Myb-like domain-containing protein</fullName>
    </recommendedName>
</protein>
<dbReference type="Proteomes" id="UP001418222">
    <property type="component" value="Unassembled WGS sequence"/>
</dbReference>
<dbReference type="SUPFAM" id="SSF46689">
    <property type="entry name" value="Homeodomain-like"/>
    <property type="match status" value="2"/>
</dbReference>
<evidence type="ECO:0000313" key="4">
    <source>
        <dbReference type="Proteomes" id="UP001418222"/>
    </source>
</evidence>
<name>A0AAP0B4S7_9ASPA</name>
<comment type="caution">
    <text evidence="3">The sequence shown here is derived from an EMBL/GenBank/DDBJ whole genome shotgun (WGS) entry which is preliminary data.</text>
</comment>